<keyword evidence="3" id="KW-0804">Transcription</keyword>
<evidence type="ECO:0000256" key="4">
    <source>
        <dbReference type="PROSITE-ProRule" id="PRU00335"/>
    </source>
</evidence>
<dbReference type="AlphaFoldDB" id="A0A4P6DWR7"/>
<dbReference type="KEGG" id="bgx:ESN35_10240"/>
<dbReference type="GO" id="GO:0003700">
    <property type="term" value="F:DNA-binding transcription factor activity"/>
    <property type="evidence" value="ECO:0007669"/>
    <property type="project" value="TreeGrafter"/>
</dbReference>
<evidence type="ECO:0000256" key="5">
    <source>
        <dbReference type="SAM" id="MobiDB-lite"/>
    </source>
</evidence>
<dbReference type="PANTHER" id="PTHR30055:SF234">
    <property type="entry name" value="HTH-TYPE TRANSCRIPTIONAL REGULATOR BETI"/>
    <property type="match status" value="1"/>
</dbReference>
<dbReference type="PRINTS" id="PR00455">
    <property type="entry name" value="HTHTETR"/>
</dbReference>
<dbReference type="EMBL" id="CP035464">
    <property type="protein sequence ID" value="QAY33727.1"/>
    <property type="molecule type" value="Genomic_DNA"/>
</dbReference>
<evidence type="ECO:0000313" key="8">
    <source>
        <dbReference type="Proteomes" id="UP000293589"/>
    </source>
</evidence>
<gene>
    <name evidence="7" type="ORF">ESN35_10240</name>
</gene>
<proteinExistence type="predicted"/>
<organism evidence="7 8">
    <name type="scientific">Bifidobacterium pullorum subsp. gallinarum</name>
    <dbReference type="NCBI Taxonomy" id="78344"/>
    <lineage>
        <taxon>Bacteria</taxon>
        <taxon>Bacillati</taxon>
        <taxon>Actinomycetota</taxon>
        <taxon>Actinomycetes</taxon>
        <taxon>Bifidobacteriales</taxon>
        <taxon>Bifidobacteriaceae</taxon>
        <taxon>Bifidobacterium</taxon>
    </lineage>
</organism>
<feature type="DNA-binding region" description="H-T-H motif" evidence="4">
    <location>
        <begin position="69"/>
        <end position="88"/>
    </location>
</feature>
<dbReference type="GO" id="GO:0000976">
    <property type="term" value="F:transcription cis-regulatory region binding"/>
    <property type="evidence" value="ECO:0007669"/>
    <property type="project" value="TreeGrafter"/>
</dbReference>
<keyword evidence="1" id="KW-0805">Transcription regulation</keyword>
<sequence>MRVAAWEHFLNDQSSWPAASRVTEGTAPRDTTSGTTFTKRKRMSQEERHLQILQAATKIIATKGFWGMSLQDIADEIGITEAALYHYISSKNDLLTMVLTEAYDTPDADEYNASTATLTDCDGHRVCFYPRYCLNIVLFNLQRPQMVQLFSMLYGEALNPEHPAHDFFVGHHRRNWELVRSMNWALPPGYTEERLHHVFTLAMAAMDGLQYHWLADGSVNLLEEWIRFSDQIFPASEWEGLTDPSEYDAATGCLLPHTLHGADA</sequence>
<dbReference type="Proteomes" id="UP000293589">
    <property type="component" value="Chromosome"/>
</dbReference>
<dbReference type="PANTHER" id="PTHR30055">
    <property type="entry name" value="HTH-TYPE TRANSCRIPTIONAL REGULATOR RUTR"/>
    <property type="match status" value="1"/>
</dbReference>
<dbReference type="Gene3D" id="1.10.357.10">
    <property type="entry name" value="Tetracycline Repressor, domain 2"/>
    <property type="match status" value="1"/>
</dbReference>
<accession>A0A4P6DWR7</accession>
<feature type="domain" description="HTH tetR-type" evidence="6">
    <location>
        <begin position="46"/>
        <end position="106"/>
    </location>
</feature>
<evidence type="ECO:0000256" key="1">
    <source>
        <dbReference type="ARBA" id="ARBA00023015"/>
    </source>
</evidence>
<dbReference type="InterPro" id="IPR009057">
    <property type="entry name" value="Homeodomain-like_sf"/>
</dbReference>
<feature type="region of interest" description="Disordered" evidence="5">
    <location>
        <begin position="17"/>
        <end position="40"/>
    </location>
</feature>
<evidence type="ECO:0000259" key="6">
    <source>
        <dbReference type="PROSITE" id="PS50977"/>
    </source>
</evidence>
<dbReference type="SUPFAM" id="SSF46689">
    <property type="entry name" value="Homeodomain-like"/>
    <property type="match status" value="1"/>
</dbReference>
<protein>
    <submittedName>
        <fullName evidence="7">TetR/AcrR family transcriptional regulator</fullName>
    </submittedName>
</protein>
<dbReference type="InterPro" id="IPR050109">
    <property type="entry name" value="HTH-type_TetR-like_transc_reg"/>
</dbReference>
<dbReference type="Pfam" id="PF00440">
    <property type="entry name" value="TetR_N"/>
    <property type="match status" value="1"/>
</dbReference>
<dbReference type="InterPro" id="IPR001647">
    <property type="entry name" value="HTH_TetR"/>
</dbReference>
<evidence type="ECO:0000313" key="7">
    <source>
        <dbReference type="EMBL" id="QAY33727.1"/>
    </source>
</evidence>
<dbReference type="PROSITE" id="PS50977">
    <property type="entry name" value="HTH_TETR_2"/>
    <property type="match status" value="1"/>
</dbReference>
<evidence type="ECO:0000256" key="2">
    <source>
        <dbReference type="ARBA" id="ARBA00023125"/>
    </source>
</evidence>
<name>A0A4P6DWR7_9BIFI</name>
<keyword evidence="2 4" id="KW-0238">DNA-binding</keyword>
<evidence type="ECO:0000256" key="3">
    <source>
        <dbReference type="ARBA" id="ARBA00023163"/>
    </source>
</evidence>
<reference evidence="7 8" key="1">
    <citation type="submission" date="2019-01" db="EMBL/GenBank/DDBJ databases">
        <title>Complete genome sequence of Bifidobacterium gallinarum CACC 514.</title>
        <authorList>
            <person name="Jung M."/>
        </authorList>
    </citation>
    <scope>NUCLEOTIDE SEQUENCE [LARGE SCALE GENOMIC DNA]</scope>
    <source>
        <strain evidence="7 8">CACC 514</strain>
    </source>
</reference>
<dbReference type="RefSeq" id="WP_129238199.1">
    <property type="nucleotide sequence ID" value="NZ_CP035464.1"/>
</dbReference>